<dbReference type="OrthoDB" id="6285231at2759"/>
<feature type="region of interest" description="Disordered" evidence="1">
    <location>
        <begin position="42"/>
        <end position="74"/>
    </location>
</feature>
<organism evidence="2">
    <name type="scientific">Octopus bimaculoides</name>
    <name type="common">California two-spotted octopus</name>
    <dbReference type="NCBI Taxonomy" id="37653"/>
    <lineage>
        <taxon>Eukaryota</taxon>
        <taxon>Metazoa</taxon>
        <taxon>Spiralia</taxon>
        <taxon>Lophotrochozoa</taxon>
        <taxon>Mollusca</taxon>
        <taxon>Cephalopoda</taxon>
        <taxon>Coleoidea</taxon>
        <taxon>Octopodiformes</taxon>
        <taxon>Octopoda</taxon>
        <taxon>Incirrata</taxon>
        <taxon>Octopodidae</taxon>
        <taxon>Octopus</taxon>
    </lineage>
</organism>
<sequence length="163" mass="19124">MASSGIQEHNEARRKQMHMERIANLQKSIGENYRNTYETEVRFRNERKQDPTASKLIGPTDLTKQSSAKDSMPFSIPATQACGYRCIYEHEPNEEPNEKKTAYNQRFDQAQTTQQLLCNNCKGKLNYQKRGDRSYGMQFSPYKEIYSAKLPKRFTTTDYLMQW</sequence>
<dbReference type="AlphaFoldDB" id="A0A0L8HSH0"/>
<accession>A0A0L8HSH0</accession>
<dbReference type="EMBL" id="KQ417371">
    <property type="protein sequence ID" value="KOF92213.1"/>
    <property type="molecule type" value="Genomic_DNA"/>
</dbReference>
<gene>
    <name evidence="2" type="ORF">OCBIM_22007042mg</name>
</gene>
<reference evidence="2" key="1">
    <citation type="submission" date="2015-07" db="EMBL/GenBank/DDBJ databases">
        <title>MeaNS - Measles Nucleotide Surveillance Program.</title>
        <authorList>
            <person name="Tran T."/>
            <person name="Druce J."/>
        </authorList>
    </citation>
    <scope>NUCLEOTIDE SEQUENCE</scope>
    <source>
        <strain evidence="2">UCB-OBI-ISO-001</strain>
        <tissue evidence="2">Gonad</tissue>
    </source>
</reference>
<evidence type="ECO:0000313" key="2">
    <source>
        <dbReference type="EMBL" id="KOF92213.1"/>
    </source>
</evidence>
<name>A0A0L8HSH0_OCTBM</name>
<protein>
    <submittedName>
        <fullName evidence="2">Uncharacterized protein</fullName>
    </submittedName>
</protein>
<proteinExistence type="predicted"/>
<dbReference type="KEGG" id="obi:106868822"/>
<evidence type="ECO:0000256" key="1">
    <source>
        <dbReference type="SAM" id="MobiDB-lite"/>
    </source>
</evidence>